<evidence type="ECO:0000313" key="2">
    <source>
        <dbReference type="Proteomes" id="UP000261758"/>
    </source>
</evidence>
<organism evidence="1 2">
    <name type="scientific">Ralstonia solanacearum</name>
    <name type="common">Pseudomonas solanacearum</name>
    <dbReference type="NCBI Taxonomy" id="305"/>
    <lineage>
        <taxon>Bacteria</taxon>
        <taxon>Pseudomonadati</taxon>
        <taxon>Pseudomonadota</taxon>
        <taxon>Betaproteobacteria</taxon>
        <taxon>Burkholderiales</taxon>
        <taxon>Burkholderiaceae</taxon>
        <taxon>Ralstonia</taxon>
        <taxon>Ralstonia solanacearum species complex</taxon>
    </lineage>
</organism>
<reference evidence="1 2" key="1">
    <citation type="submission" date="2017-08" db="EMBL/GenBank/DDBJ databases">
        <title>Genome sequences of Ralstonia solanacearum Species Complex (RSSC) isolated from Potato bacterial wilts in Korea.</title>
        <authorList>
            <person name="Cho H."/>
            <person name="Song E.-S."/>
            <person name="Lee Y.K."/>
            <person name="Lee S."/>
            <person name="Lee S.-W."/>
            <person name="Jo A."/>
            <person name="Kim J.-G."/>
            <person name="Hwang I."/>
        </authorList>
    </citation>
    <scope>NUCLEOTIDE SEQUENCE [LARGE SCALE GENOMIC DNA]</scope>
    <source>
        <strain evidence="1 2">T98</strain>
        <plasmid evidence="1 2">unnamed</plasmid>
    </source>
</reference>
<name>A0AAD0SBZ1_RALSL</name>
<protein>
    <submittedName>
        <fullName evidence="1">Uncharacterized protein</fullName>
    </submittedName>
</protein>
<keyword evidence="1" id="KW-0614">Plasmid</keyword>
<evidence type="ECO:0000313" key="1">
    <source>
        <dbReference type="EMBL" id="AXV83335.1"/>
    </source>
</evidence>
<geneLocation type="plasmid" evidence="1 2">
    <name>unnamed</name>
</geneLocation>
<dbReference type="EMBL" id="CP022760">
    <property type="protein sequence ID" value="AXV83335.1"/>
    <property type="molecule type" value="Genomic_DNA"/>
</dbReference>
<proteinExistence type="predicted"/>
<accession>A0AAD0SBZ1</accession>
<gene>
    <name evidence="1" type="ORF">CJO77_17090</name>
</gene>
<dbReference type="Proteomes" id="UP000261758">
    <property type="component" value="Plasmid unnamed"/>
</dbReference>
<dbReference type="AlphaFoldDB" id="A0AAD0SBZ1"/>
<sequence length="66" mass="7365">MQRVSGAVQGGRFEGLAGAIRDGLVRERVRGMERWRNASYRPTLRALRLSRSAALTSDYPMTINGE</sequence>